<gene>
    <name evidence="3" type="ORF">GH811_17600</name>
</gene>
<organism evidence="3 4">
    <name type="scientific">Acetobacterium malicum</name>
    <dbReference type="NCBI Taxonomy" id="52692"/>
    <lineage>
        <taxon>Bacteria</taxon>
        <taxon>Bacillati</taxon>
        <taxon>Bacillota</taxon>
        <taxon>Clostridia</taxon>
        <taxon>Eubacteriales</taxon>
        <taxon>Eubacteriaceae</taxon>
        <taxon>Acetobacterium</taxon>
    </lineage>
</organism>
<protein>
    <recommendedName>
        <fullName evidence="5">Phage tail family protein</fullName>
    </recommendedName>
</protein>
<name>A0ABR6Z1L0_9FIRM</name>
<feature type="domain" description="Siphovirus-type tail component C-terminal" evidence="2">
    <location>
        <begin position="187"/>
        <end position="290"/>
    </location>
</feature>
<dbReference type="InterPro" id="IPR054738">
    <property type="entry name" value="Siphovirus-type_tail_C"/>
</dbReference>
<evidence type="ECO:0000259" key="2">
    <source>
        <dbReference type="Pfam" id="PF22768"/>
    </source>
</evidence>
<feature type="domain" description="Siphovirus-type tail component RIFT-related" evidence="1">
    <location>
        <begin position="24"/>
        <end position="110"/>
    </location>
</feature>
<comment type="caution">
    <text evidence="3">The sequence shown here is derived from an EMBL/GenBank/DDBJ whole genome shotgun (WGS) entry which is preliminary data.</text>
</comment>
<keyword evidence="4" id="KW-1185">Reference proteome</keyword>
<accession>A0ABR6Z1L0</accession>
<evidence type="ECO:0008006" key="5">
    <source>
        <dbReference type="Google" id="ProtNLM"/>
    </source>
</evidence>
<dbReference type="Proteomes" id="UP000622405">
    <property type="component" value="Unassembled WGS sequence"/>
</dbReference>
<proteinExistence type="predicted"/>
<dbReference type="RefSeq" id="WP_186895469.1">
    <property type="nucleotide sequence ID" value="NZ_WJBE01000026.1"/>
</dbReference>
<evidence type="ECO:0000259" key="1">
    <source>
        <dbReference type="Pfam" id="PF05709"/>
    </source>
</evidence>
<dbReference type="Gene3D" id="2.40.30.200">
    <property type="match status" value="1"/>
</dbReference>
<dbReference type="Pfam" id="PF05709">
    <property type="entry name" value="Sipho_tail"/>
    <property type="match status" value="1"/>
</dbReference>
<dbReference type="InterPro" id="IPR008841">
    <property type="entry name" value="Siphovirus-type_tail_N"/>
</dbReference>
<evidence type="ECO:0000313" key="4">
    <source>
        <dbReference type="Proteomes" id="UP000622405"/>
    </source>
</evidence>
<dbReference type="Gene3D" id="2.60.120.860">
    <property type="match status" value="1"/>
</dbReference>
<evidence type="ECO:0000313" key="3">
    <source>
        <dbReference type="EMBL" id="MBC3901418.1"/>
    </source>
</evidence>
<sequence length="293" mass="33112">MKPDNVFIKNLRSGESFAVYPIIQTTGVLLQNFDPGAIPASFTAVKGVGQDGQTLQDVAMDPRFITIEAAIIGNQNNTIDDIKKQIDHIINPKDEILIRTLKNGEYREIDGYPDGTVQYSTDYKTSNDVLLSFKIEFQCFDPYFRDKNGDSIKIETWIPKFKLFTFKAGGIKMGVQGPKQIEIINDGDIDTPIEFLFYGPALNPKIILNGDKFIKINKQIVTGDLLYIYSDYENIKVEIQNGGVVTESGYGYIDIDSDFFLLEQGKNIISYSTEGDNIPQTVFIKYKNRYFVI</sequence>
<reference evidence="3 4" key="1">
    <citation type="journal article" date="2020" name="mSystems">
        <title>Defining Genomic and Predicted Metabolic Features of the Acetobacterium Genus.</title>
        <authorList>
            <person name="Ross D.E."/>
            <person name="Marshall C.W."/>
            <person name="Gulliver D."/>
            <person name="May H.D."/>
            <person name="Norman R.S."/>
        </authorList>
    </citation>
    <scope>NUCLEOTIDE SEQUENCE [LARGE SCALE GENOMIC DNA]</scope>
    <source>
        <strain evidence="3 4">DSM 4132</strain>
    </source>
</reference>
<dbReference type="EMBL" id="WJBE01000026">
    <property type="protein sequence ID" value="MBC3901418.1"/>
    <property type="molecule type" value="Genomic_DNA"/>
</dbReference>
<dbReference type="Pfam" id="PF22768">
    <property type="entry name" value="SPP1_Dit"/>
    <property type="match status" value="1"/>
</dbReference>